<dbReference type="InterPro" id="IPR009506">
    <property type="entry name" value="YjiS-like"/>
</dbReference>
<evidence type="ECO:0000313" key="3">
    <source>
        <dbReference type="Proteomes" id="UP000006859"/>
    </source>
</evidence>
<name>E0SGF7_DICD3</name>
<proteinExistence type="predicted"/>
<dbReference type="eggNOG" id="COG5457">
    <property type="taxonomic scope" value="Bacteria"/>
</dbReference>
<sequence length="73" mass="9005">MILSSLHLRRIIMTTRPPRHTVLPTHASILRHLCRQLLHWHWQRKTRHILTQLDDDRLQDIGLKREDIQRLYR</sequence>
<gene>
    <name evidence="2" type="ordered locus">Dda3937_04439</name>
</gene>
<dbReference type="Proteomes" id="UP000006859">
    <property type="component" value="Chromosome"/>
</dbReference>
<dbReference type="GeneID" id="98906876"/>
<dbReference type="RefSeq" id="WP_013315930.1">
    <property type="nucleotide sequence ID" value="NC_014500.1"/>
</dbReference>
<reference evidence="2 3" key="1">
    <citation type="journal article" date="2011" name="J. Bacteriol.">
        <title>Genome sequence of the plant-pathogenic bacterium Dickeya dadantii 3937.</title>
        <authorList>
            <person name="Glasner J.D."/>
            <person name="Yang C.H."/>
            <person name="Reverchon S."/>
            <person name="Hugouvieux-Cotte-Pattat N."/>
            <person name="Condemine G."/>
            <person name="Bohin J.P."/>
            <person name="Van Gijsegem F."/>
            <person name="Yang S."/>
            <person name="Franza T."/>
            <person name="Expert D."/>
            <person name="Plunkett G. III"/>
            <person name="San Francisco M.J."/>
            <person name="Charkowski A.O."/>
            <person name="Py B."/>
            <person name="Bell K."/>
            <person name="Rauscher L."/>
            <person name="Rodriguez-Palenzuela P."/>
            <person name="Toussaint A."/>
            <person name="Holeva M.C."/>
            <person name="He S.Y."/>
            <person name="Douet V."/>
            <person name="Boccara M."/>
            <person name="Blanco C."/>
            <person name="Toth I."/>
            <person name="Anderson B.D."/>
            <person name="Biehl B.S."/>
            <person name="Mau B."/>
            <person name="Flynn S.M."/>
            <person name="Barras F."/>
            <person name="Lindeberg M."/>
            <person name="Birch P.R."/>
            <person name="Tsuyumu S."/>
            <person name="Shi X."/>
            <person name="Hibbing M."/>
            <person name="Yap M.N."/>
            <person name="Carpentier M."/>
            <person name="Dassa E."/>
            <person name="Umehara M."/>
            <person name="Kim J.F."/>
            <person name="Rusch M."/>
            <person name="Soni P."/>
            <person name="Mayhew G.F."/>
            <person name="Fouts D.E."/>
            <person name="Gill S.R."/>
            <person name="Blattner F.R."/>
            <person name="Keen N.T."/>
            <person name="Perna N.T."/>
        </authorList>
    </citation>
    <scope>NUCLEOTIDE SEQUENCE [LARGE SCALE GENOMIC DNA]</scope>
    <source>
        <strain evidence="2 3">3937</strain>
    </source>
</reference>
<accession>E0SGF7</accession>
<dbReference type="AlphaFoldDB" id="E0SGF7"/>
<feature type="domain" description="YjiS-like" evidence="1">
    <location>
        <begin position="40"/>
        <end position="69"/>
    </location>
</feature>
<dbReference type="KEGG" id="ddd:Dda3937_04439"/>
<organism evidence="2 3">
    <name type="scientific">Dickeya dadantii (strain 3937)</name>
    <name type="common">Erwinia chrysanthemi (strain 3937)</name>
    <dbReference type="NCBI Taxonomy" id="198628"/>
    <lineage>
        <taxon>Bacteria</taxon>
        <taxon>Pseudomonadati</taxon>
        <taxon>Pseudomonadota</taxon>
        <taxon>Gammaproteobacteria</taxon>
        <taxon>Enterobacterales</taxon>
        <taxon>Pectobacteriaceae</taxon>
        <taxon>Dickeya</taxon>
    </lineage>
</organism>
<dbReference type="EMBL" id="CP002038">
    <property type="protein sequence ID" value="ADM96443.1"/>
    <property type="molecule type" value="Genomic_DNA"/>
</dbReference>
<evidence type="ECO:0000313" key="2">
    <source>
        <dbReference type="EMBL" id="ADM96443.1"/>
    </source>
</evidence>
<evidence type="ECO:0000259" key="1">
    <source>
        <dbReference type="Pfam" id="PF06568"/>
    </source>
</evidence>
<dbReference type="HOGENOM" id="CLU_2698716_0_0_6"/>
<protein>
    <recommendedName>
        <fullName evidence="1">YjiS-like domain-containing protein</fullName>
    </recommendedName>
</protein>
<keyword evidence="3" id="KW-1185">Reference proteome</keyword>
<dbReference type="Pfam" id="PF06568">
    <property type="entry name" value="YjiS-like"/>
    <property type="match status" value="1"/>
</dbReference>